<organism evidence="3 4">
    <name type="scientific">Anopheles farauti</name>
    <dbReference type="NCBI Taxonomy" id="69004"/>
    <lineage>
        <taxon>Eukaryota</taxon>
        <taxon>Metazoa</taxon>
        <taxon>Ecdysozoa</taxon>
        <taxon>Arthropoda</taxon>
        <taxon>Hexapoda</taxon>
        <taxon>Insecta</taxon>
        <taxon>Pterygota</taxon>
        <taxon>Neoptera</taxon>
        <taxon>Endopterygota</taxon>
        <taxon>Diptera</taxon>
        <taxon>Nematocera</taxon>
        <taxon>Culicoidea</taxon>
        <taxon>Culicidae</taxon>
        <taxon>Anophelinae</taxon>
        <taxon>Anopheles</taxon>
    </lineage>
</organism>
<dbReference type="VEuPathDB" id="VectorBase:AFAF019063"/>
<reference evidence="4" key="1">
    <citation type="submission" date="2014-01" db="EMBL/GenBank/DDBJ databases">
        <title>The Genome Sequence of Anopheles farauti FAR1 (V2).</title>
        <authorList>
            <consortium name="The Broad Institute Genomics Platform"/>
            <person name="Neafsey D.E."/>
            <person name="Besansky N."/>
            <person name="Howell P."/>
            <person name="Walton C."/>
            <person name="Young S.K."/>
            <person name="Zeng Q."/>
            <person name="Gargeya S."/>
            <person name="Fitzgerald M."/>
            <person name="Haas B."/>
            <person name="Abouelleil A."/>
            <person name="Allen A.W."/>
            <person name="Alvarado L."/>
            <person name="Arachchi H.M."/>
            <person name="Berlin A.M."/>
            <person name="Chapman S.B."/>
            <person name="Gainer-Dewar J."/>
            <person name="Goldberg J."/>
            <person name="Griggs A."/>
            <person name="Gujja S."/>
            <person name="Hansen M."/>
            <person name="Howarth C."/>
            <person name="Imamovic A."/>
            <person name="Ireland A."/>
            <person name="Larimer J."/>
            <person name="McCowan C."/>
            <person name="Murphy C."/>
            <person name="Pearson M."/>
            <person name="Poon T.W."/>
            <person name="Priest M."/>
            <person name="Roberts A."/>
            <person name="Saif S."/>
            <person name="Shea T."/>
            <person name="Sisk P."/>
            <person name="Sykes S."/>
            <person name="Wortman J."/>
            <person name="Nusbaum C."/>
            <person name="Birren B."/>
        </authorList>
    </citation>
    <scope>NUCLEOTIDE SEQUENCE [LARGE SCALE GENOMIC DNA]</scope>
    <source>
        <strain evidence="4">FAR1</strain>
    </source>
</reference>
<proteinExistence type="predicted"/>
<feature type="region of interest" description="Disordered" evidence="1">
    <location>
        <begin position="97"/>
        <end position="120"/>
    </location>
</feature>
<dbReference type="Proteomes" id="UP000075886">
    <property type="component" value="Unassembled WGS sequence"/>
</dbReference>
<reference evidence="3" key="2">
    <citation type="submission" date="2020-05" db="UniProtKB">
        <authorList>
            <consortium name="EnsemblMetazoa"/>
        </authorList>
    </citation>
    <scope>IDENTIFICATION</scope>
    <source>
        <strain evidence="3">FAR1</strain>
    </source>
</reference>
<feature type="transmembrane region" description="Helical" evidence="2">
    <location>
        <begin position="67"/>
        <end position="86"/>
    </location>
</feature>
<dbReference type="EnsemblMetazoa" id="AFAF019063-RA">
    <property type="protein sequence ID" value="AFAF019063-PA"/>
    <property type="gene ID" value="AFAF019063"/>
</dbReference>
<accession>A0A182QXV8</accession>
<sequence>MDRVSLNVSSMRVRPGPVCPAGPCASFLFGCDGAATVWEGFVFFQFSEAPDSRYSITVSSCRFSKKYIRICISGVFVILNVLRLLFFRNCFASDGALPETPGKRALEGASLKKHRTQNVQ</sequence>
<name>A0A182QXV8_9DIPT</name>
<dbReference type="EMBL" id="AXCN02002153">
    <property type="status" value="NOT_ANNOTATED_CDS"/>
    <property type="molecule type" value="Genomic_DNA"/>
</dbReference>
<evidence type="ECO:0000256" key="2">
    <source>
        <dbReference type="SAM" id="Phobius"/>
    </source>
</evidence>
<keyword evidence="2" id="KW-0812">Transmembrane</keyword>
<feature type="compositionally biased region" description="Basic residues" evidence="1">
    <location>
        <begin position="111"/>
        <end position="120"/>
    </location>
</feature>
<evidence type="ECO:0000313" key="3">
    <source>
        <dbReference type="EnsemblMetazoa" id="AFAF019063-PA"/>
    </source>
</evidence>
<keyword evidence="4" id="KW-1185">Reference proteome</keyword>
<evidence type="ECO:0000313" key="4">
    <source>
        <dbReference type="Proteomes" id="UP000075886"/>
    </source>
</evidence>
<dbReference type="AlphaFoldDB" id="A0A182QXV8"/>
<protein>
    <submittedName>
        <fullName evidence="3">Uncharacterized protein</fullName>
    </submittedName>
</protein>
<keyword evidence="2" id="KW-0472">Membrane</keyword>
<dbReference type="PROSITE" id="PS51257">
    <property type="entry name" value="PROKAR_LIPOPROTEIN"/>
    <property type="match status" value="1"/>
</dbReference>
<keyword evidence="2" id="KW-1133">Transmembrane helix</keyword>
<evidence type="ECO:0000256" key="1">
    <source>
        <dbReference type="SAM" id="MobiDB-lite"/>
    </source>
</evidence>